<dbReference type="InterPro" id="IPR000160">
    <property type="entry name" value="GGDEF_dom"/>
</dbReference>
<gene>
    <name evidence="2" type="ORF">HUE57_14460</name>
</gene>
<dbReference type="AlphaFoldDB" id="A0A6N0I0W5"/>
<evidence type="ECO:0000313" key="2">
    <source>
        <dbReference type="EMBL" id="QKQ28290.1"/>
    </source>
</evidence>
<keyword evidence="3" id="KW-1185">Reference proteome</keyword>
<dbReference type="Proteomes" id="UP000509658">
    <property type="component" value="Chromosome"/>
</dbReference>
<evidence type="ECO:0000259" key="1">
    <source>
        <dbReference type="PROSITE" id="PS50887"/>
    </source>
</evidence>
<dbReference type="CDD" id="cd01949">
    <property type="entry name" value="GGDEF"/>
    <property type="match status" value="1"/>
</dbReference>
<dbReference type="SUPFAM" id="SSF55073">
    <property type="entry name" value="Nucleotide cyclase"/>
    <property type="match status" value="1"/>
</dbReference>
<dbReference type="InterPro" id="IPR043128">
    <property type="entry name" value="Rev_trsase/Diguanyl_cyclase"/>
</dbReference>
<dbReference type="Gene3D" id="3.30.70.270">
    <property type="match status" value="1"/>
</dbReference>
<dbReference type="InterPro" id="IPR029787">
    <property type="entry name" value="Nucleotide_cyclase"/>
</dbReference>
<accession>A0A6N0I0W5</accession>
<protein>
    <submittedName>
        <fullName evidence="2">GGDEF domain-containing protein</fullName>
    </submittedName>
</protein>
<dbReference type="PANTHER" id="PTHR46663">
    <property type="entry name" value="DIGUANYLATE CYCLASE DGCT-RELATED"/>
    <property type="match status" value="1"/>
</dbReference>
<feature type="domain" description="GGDEF" evidence="1">
    <location>
        <begin position="1"/>
        <end position="75"/>
    </location>
</feature>
<dbReference type="InterPro" id="IPR052163">
    <property type="entry name" value="DGC-Regulatory_Protein"/>
</dbReference>
<proteinExistence type="predicted"/>
<dbReference type="EMBL" id="CP054491">
    <property type="protein sequence ID" value="QKQ28290.1"/>
    <property type="molecule type" value="Genomic_DNA"/>
</dbReference>
<dbReference type="Pfam" id="PF00990">
    <property type="entry name" value="GGDEF"/>
    <property type="match status" value="1"/>
</dbReference>
<name>A0A6N0I0W5_9GAMM</name>
<dbReference type="PROSITE" id="PS50887">
    <property type="entry name" value="GGDEF"/>
    <property type="match status" value="1"/>
</dbReference>
<dbReference type="PANTHER" id="PTHR46663:SF3">
    <property type="entry name" value="SLL0267 PROTEIN"/>
    <property type="match status" value="1"/>
</dbReference>
<dbReference type="KEGG" id="rev:HUE57_14460"/>
<reference evidence="2 3" key="1">
    <citation type="submission" date="2020-05" db="EMBL/GenBank/DDBJ databases">
        <title>Horizontal transmission and recombination maintain forever young bacterial symbiont genomes.</title>
        <authorList>
            <person name="Russell S.L."/>
            <person name="Pepper-Tunick E."/>
            <person name="Svedberg J."/>
            <person name="Byrne A."/>
            <person name="Ruelas Castillo J."/>
            <person name="Vollmers C."/>
            <person name="Beinart R.A."/>
            <person name="Corbett-Detig R."/>
        </authorList>
    </citation>
    <scope>NUCLEOTIDE SEQUENCE [LARGE SCALE GENOMIC DNA]</scope>
    <source>
        <strain evidence="2">Santa_Monica_outfall</strain>
    </source>
</reference>
<evidence type="ECO:0000313" key="3">
    <source>
        <dbReference type="Proteomes" id="UP000509658"/>
    </source>
</evidence>
<organism evidence="2 3">
    <name type="scientific">Candidatus Reidiella endopervernicosa</name>
    <dbReference type="NCBI Taxonomy" id="2738883"/>
    <lineage>
        <taxon>Bacteria</taxon>
        <taxon>Pseudomonadati</taxon>
        <taxon>Pseudomonadota</taxon>
        <taxon>Gammaproteobacteria</taxon>
        <taxon>Candidatus Reidiella</taxon>
    </lineage>
</organism>
<sequence length="75" mass="8341">MNDSLGHPVGDEVLKQVASRLKQQVREDDTIARLGGDEFTLLVEEIANPTDAAPLAKKNWNNLMNHLLWKATSCI</sequence>
<dbReference type="NCBIfam" id="TIGR00254">
    <property type="entry name" value="GGDEF"/>
    <property type="match status" value="1"/>
</dbReference>